<dbReference type="Gene3D" id="3.90.550.10">
    <property type="entry name" value="Spore Coat Polysaccharide Biosynthesis Protein SpsA, Chain A"/>
    <property type="match status" value="1"/>
</dbReference>
<dbReference type="PANTHER" id="PTHR22916:SF3">
    <property type="entry name" value="UDP-GLCNAC:BETAGAL BETA-1,3-N-ACETYLGLUCOSAMINYLTRANSFERASE-LIKE PROTEIN 1"/>
    <property type="match status" value="1"/>
</dbReference>
<dbReference type="Proteomes" id="UP000217265">
    <property type="component" value="Chromosome"/>
</dbReference>
<dbReference type="GO" id="GO:0016758">
    <property type="term" value="F:hexosyltransferase activity"/>
    <property type="evidence" value="ECO:0007669"/>
    <property type="project" value="UniProtKB-ARBA"/>
</dbReference>
<organism evidence="2 3">
    <name type="scientific">Nibricoccus aquaticus</name>
    <dbReference type="NCBI Taxonomy" id="2576891"/>
    <lineage>
        <taxon>Bacteria</taxon>
        <taxon>Pseudomonadati</taxon>
        <taxon>Verrucomicrobiota</taxon>
        <taxon>Opitutia</taxon>
        <taxon>Opitutales</taxon>
        <taxon>Opitutaceae</taxon>
        <taxon>Nibricoccus</taxon>
    </lineage>
</organism>
<dbReference type="PANTHER" id="PTHR22916">
    <property type="entry name" value="GLYCOSYLTRANSFERASE"/>
    <property type="match status" value="1"/>
</dbReference>
<dbReference type="SUPFAM" id="SSF53448">
    <property type="entry name" value="Nucleotide-diphospho-sugar transferases"/>
    <property type="match status" value="1"/>
</dbReference>
<dbReference type="AlphaFoldDB" id="A0A290QBS6"/>
<gene>
    <name evidence="2" type="ORF">CMV30_18100</name>
</gene>
<dbReference type="OrthoDB" id="190152at2"/>
<dbReference type="Pfam" id="PF00535">
    <property type="entry name" value="Glycos_transf_2"/>
    <property type="match status" value="1"/>
</dbReference>
<reference evidence="2 3" key="1">
    <citation type="submission" date="2017-09" db="EMBL/GenBank/DDBJ databases">
        <title>Complete genome sequence of Verrucomicrobial strain HZ-65, isolated from freshwater.</title>
        <authorList>
            <person name="Choi A."/>
        </authorList>
    </citation>
    <scope>NUCLEOTIDE SEQUENCE [LARGE SCALE GENOMIC DNA]</scope>
    <source>
        <strain evidence="2 3">HZ-65</strain>
    </source>
</reference>
<dbReference type="CDD" id="cd00761">
    <property type="entry name" value="Glyco_tranf_GTA_type"/>
    <property type="match status" value="1"/>
</dbReference>
<evidence type="ECO:0000259" key="1">
    <source>
        <dbReference type="Pfam" id="PF00535"/>
    </source>
</evidence>
<accession>A0A290QBS6</accession>
<evidence type="ECO:0000313" key="3">
    <source>
        <dbReference type="Proteomes" id="UP000217265"/>
    </source>
</evidence>
<keyword evidence="3" id="KW-1185">Reference proteome</keyword>
<protein>
    <recommendedName>
        <fullName evidence="1">Glycosyltransferase 2-like domain-containing protein</fullName>
    </recommendedName>
</protein>
<dbReference type="KEGG" id="vbh:CMV30_18100"/>
<evidence type="ECO:0000313" key="2">
    <source>
        <dbReference type="EMBL" id="ATC65707.1"/>
    </source>
</evidence>
<name>A0A290QBS6_9BACT</name>
<dbReference type="EMBL" id="CP023344">
    <property type="protein sequence ID" value="ATC65707.1"/>
    <property type="molecule type" value="Genomic_DNA"/>
</dbReference>
<dbReference type="RefSeq" id="WP_096057336.1">
    <property type="nucleotide sequence ID" value="NZ_CP023344.1"/>
</dbReference>
<dbReference type="InterPro" id="IPR029044">
    <property type="entry name" value="Nucleotide-diphossugar_trans"/>
</dbReference>
<proteinExistence type="predicted"/>
<feature type="domain" description="Glycosyltransferase 2-like" evidence="1">
    <location>
        <begin position="5"/>
        <end position="110"/>
    </location>
</feature>
<dbReference type="InterPro" id="IPR001173">
    <property type="entry name" value="Glyco_trans_2-like"/>
</dbReference>
<sequence length="347" mass="38014">MIAASIIIPAFNRLAPLRHTLRSAAAALNAFGQPAEILLIDDGSTPPLSEQLAAFDAGHPVTFLRQPNQGSIVARHTGLTAAHGEWILFLDSDDLIPPEKFTAQLGSLTAASSFDVLYADMARAKNNTTSPDAPPVFEPAEKLPRTTEPAELFLTIQPAPHNPIYRREYLLRALASPLVPPERRFDPAGDVWLFYNLCTHPARIGKVDASLCAAGVHSEDRYSLQWEKLAAAALPLMESFAASCPRTDATLSARTIVGERAFLSWRSLPRGFAPDFTRRMFSLWKNSPRGPLVRLGQPGFQKLARLLGPAFAARLLRLRNAPYSRVRTLDAADYDRLFHSANSAALS</sequence>